<feature type="compositionally biased region" description="Polar residues" evidence="1">
    <location>
        <begin position="139"/>
        <end position="159"/>
    </location>
</feature>
<dbReference type="GO" id="GO:0005768">
    <property type="term" value="C:endosome"/>
    <property type="evidence" value="ECO:0007669"/>
    <property type="project" value="TreeGrafter"/>
</dbReference>
<dbReference type="Proteomes" id="UP000192247">
    <property type="component" value="Unassembled WGS sequence"/>
</dbReference>
<feature type="region of interest" description="Disordered" evidence="1">
    <location>
        <begin position="220"/>
        <end position="283"/>
    </location>
</feature>
<dbReference type="FunCoup" id="A0A1V9XLR7">
    <property type="interactions" value="1658"/>
</dbReference>
<feature type="compositionally biased region" description="Polar residues" evidence="1">
    <location>
        <begin position="245"/>
        <end position="264"/>
    </location>
</feature>
<proteinExistence type="predicted"/>
<feature type="region of interest" description="Disordered" evidence="1">
    <location>
        <begin position="139"/>
        <end position="208"/>
    </location>
</feature>
<protein>
    <submittedName>
        <fullName evidence="3">Ocia domain-containing protein 1</fullName>
    </submittedName>
</protein>
<feature type="compositionally biased region" description="Polar residues" evidence="1">
    <location>
        <begin position="188"/>
        <end position="197"/>
    </location>
</feature>
<evidence type="ECO:0000259" key="2">
    <source>
        <dbReference type="Pfam" id="PF07051"/>
    </source>
</evidence>
<dbReference type="AlphaFoldDB" id="A0A1V9XLR7"/>
<organism evidence="3 4">
    <name type="scientific">Tropilaelaps mercedesae</name>
    <dbReference type="NCBI Taxonomy" id="418985"/>
    <lineage>
        <taxon>Eukaryota</taxon>
        <taxon>Metazoa</taxon>
        <taxon>Ecdysozoa</taxon>
        <taxon>Arthropoda</taxon>
        <taxon>Chelicerata</taxon>
        <taxon>Arachnida</taxon>
        <taxon>Acari</taxon>
        <taxon>Parasitiformes</taxon>
        <taxon>Mesostigmata</taxon>
        <taxon>Gamasina</taxon>
        <taxon>Dermanyssoidea</taxon>
        <taxon>Laelapidae</taxon>
        <taxon>Tropilaelaps</taxon>
    </lineage>
</organism>
<evidence type="ECO:0000313" key="4">
    <source>
        <dbReference type="Proteomes" id="UP000192247"/>
    </source>
</evidence>
<feature type="region of interest" description="Disordered" evidence="1">
    <location>
        <begin position="1"/>
        <end position="22"/>
    </location>
</feature>
<sequence length="283" mass="31513">MASHGTVYDRGDRFPSQNPHASMDYDDAVKNVSLEDLRILKECNRQSFYSRCVPLAAISAAATYWSVKAGYLKPHPKLGSAPKIIGAMIVSYIVGKWSYRNVCAEMFMASPNSQMGWYIKQRRGLLSPEEAANPPIRTLRTQPVTATHPSAHATSSYSPDNIRDIDTSRTGSSYSQREAEERSLLDLSPSSGATPSQALPEENAPVRYRSFEDLRRENRSEFAMKRFTPDGGRVTPPALQLEEGQASSPFTQAPQPRASVSSEDFTPGRRFQKKNKYGDLIEE</sequence>
<dbReference type="InterPro" id="IPR009764">
    <property type="entry name" value="OCIA_dom"/>
</dbReference>
<evidence type="ECO:0000313" key="3">
    <source>
        <dbReference type="EMBL" id="OQR74288.1"/>
    </source>
</evidence>
<name>A0A1V9XLR7_9ACAR</name>
<feature type="domain" description="OCIA" evidence="2">
    <location>
        <begin position="33"/>
        <end position="114"/>
    </location>
</feature>
<keyword evidence="4" id="KW-1185">Reference proteome</keyword>
<accession>A0A1V9XLR7</accession>
<dbReference type="Pfam" id="PF07051">
    <property type="entry name" value="OCIA"/>
    <property type="match status" value="1"/>
</dbReference>
<dbReference type="PANTHER" id="PTHR13336">
    <property type="entry name" value="OVARIAN CARCINOMA IMMUNOREACTIVE ANTIGEN"/>
    <property type="match status" value="1"/>
</dbReference>
<dbReference type="EMBL" id="MNPL01008300">
    <property type="protein sequence ID" value="OQR74288.1"/>
    <property type="molecule type" value="Genomic_DNA"/>
</dbReference>
<dbReference type="OrthoDB" id="6513616at2759"/>
<dbReference type="InterPro" id="IPR040187">
    <property type="entry name" value="OCAD1/2"/>
</dbReference>
<comment type="caution">
    <text evidence="3">The sequence shown here is derived from an EMBL/GenBank/DDBJ whole genome shotgun (WGS) entry which is preliminary data.</text>
</comment>
<dbReference type="PANTHER" id="PTHR13336:SF3">
    <property type="entry name" value="OCIA DOMAIN-CONTAINING PROTEIN 1"/>
    <property type="match status" value="1"/>
</dbReference>
<reference evidence="3 4" key="1">
    <citation type="journal article" date="2017" name="Gigascience">
        <title>Draft genome of the honey bee ectoparasitic mite, Tropilaelaps mercedesae, is shaped by the parasitic life history.</title>
        <authorList>
            <person name="Dong X."/>
            <person name="Armstrong S.D."/>
            <person name="Xia D."/>
            <person name="Makepeace B.L."/>
            <person name="Darby A.C."/>
            <person name="Kadowaki T."/>
        </authorList>
    </citation>
    <scope>NUCLEOTIDE SEQUENCE [LARGE SCALE GENOMIC DNA]</scope>
    <source>
        <strain evidence="3">Wuxi-XJTLU</strain>
    </source>
</reference>
<dbReference type="InParanoid" id="A0A1V9XLR7"/>
<evidence type="ECO:0000256" key="1">
    <source>
        <dbReference type="SAM" id="MobiDB-lite"/>
    </source>
</evidence>
<dbReference type="STRING" id="418985.A0A1V9XLR7"/>
<gene>
    <name evidence="3" type="ORF">BIW11_00982</name>
</gene>